<comment type="caution">
    <text evidence="1">The sequence shown here is derived from an EMBL/GenBank/DDBJ whole genome shotgun (WGS) entry which is preliminary data.</text>
</comment>
<evidence type="ECO:0000313" key="1">
    <source>
        <dbReference type="EMBL" id="RBO79599.1"/>
    </source>
</evidence>
<dbReference type="AlphaFoldDB" id="A0A366CTZ3"/>
<dbReference type="SUPFAM" id="SSF46955">
    <property type="entry name" value="Putative DNA-binding domain"/>
    <property type="match status" value="1"/>
</dbReference>
<organism evidence="1 2">
    <name type="scientific">Nocardia puris</name>
    <dbReference type="NCBI Taxonomy" id="208602"/>
    <lineage>
        <taxon>Bacteria</taxon>
        <taxon>Bacillati</taxon>
        <taxon>Actinomycetota</taxon>
        <taxon>Actinomycetes</taxon>
        <taxon>Mycobacteriales</taxon>
        <taxon>Nocardiaceae</taxon>
        <taxon>Nocardia</taxon>
    </lineage>
</organism>
<protein>
    <recommendedName>
        <fullName evidence="3">Helix-turn-helix protein</fullName>
    </recommendedName>
</protein>
<dbReference type="Proteomes" id="UP000252586">
    <property type="component" value="Unassembled WGS sequence"/>
</dbReference>
<proteinExistence type="predicted"/>
<sequence length="89" mass="10210">MTDDEPTTPATAVHHDQRRDVLTPARLVDKHGEYGQYGFTLGTLAYWRHIGYGPASFTLGRRVFYRRTDVEKWITEQEERTRRGGTAAA</sequence>
<dbReference type="RefSeq" id="WP_411720598.1">
    <property type="nucleotide sequence ID" value="NZ_QNRE01000036.1"/>
</dbReference>
<dbReference type="STRING" id="1210090.GCA_001613185_07037"/>
<name>A0A366CTZ3_9NOCA</name>
<keyword evidence="2" id="KW-1185">Reference proteome</keyword>
<accession>A0A366CTZ3</accession>
<evidence type="ECO:0008006" key="3">
    <source>
        <dbReference type="Google" id="ProtNLM"/>
    </source>
</evidence>
<reference evidence="1 2" key="1">
    <citation type="submission" date="2018-06" db="EMBL/GenBank/DDBJ databases">
        <title>Genomic Encyclopedia of Type Strains, Phase IV (KMG-IV): sequencing the most valuable type-strain genomes for metagenomic binning, comparative biology and taxonomic classification.</title>
        <authorList>
            <person name="Goeker M."/>
        </authorList>
    </citation>
    <scope>NUCLEOTIDE SEQUENCE [LARGE SCALE GENOMIC DNA]</scope>
    <source>
        <strain evidence="1 2">DSM 44599</strain>
    </source>
</reference>
<gene>
    <name evidence="1" type="ORF">DFR74_1362</name>
</gene>
<dbReference type="InterPro" id="IPR009061">
    <property type="entry name" value="DNA-bd_dom_put_sf"/>
</dbReference>
<dbReference type="EMBL" id="QNRE01000036">
    <property type="protein sequence ID" value="RBO79599.1"/>
    <property type="molecule type" value="Genomic_DNA"/>
</dbReference>
<evidence type="ECO:0000313" key="2">
    <source>
        <dbReference type="Proteomes" id="UP000252586"/>
    </source>
</evidence>